<protein>
    <submittedName>
        <fullName evidence="2">Uncharacterized protein</fullName>
    </submittedName>
</protein>
<keyword evidence="3" id="KW-1185">Reference proteome</keyword>
<dbReference type="AlphaFoldDB" id="A0A4S4E932"/>
<accession>A0A4S4E932</accession>
<evidence type="ECO:0000256" key="1">
    <source>
        <dbReference type="SAM" id="MobiDB-lite"/>
    </source>
</evidence>
<feature type="compositionally biased region" description="Polar residues" evidence="1">
    <location>
        <begin position="1"/>
        <end position="12"/>
    </location>
</feature>
<reference evidence="2 3" key="1">
    <citation type="journal article" date="2018" name="Proc. Natl. Acad. Sci. U.S.A.">
        <title>Draft genome sequence of Camellia sinensis var. sinensis provides insights into the evolution of the tea genome and tea quality.</title>
        <authorList>
            <person name="Wei C."/>
            <person name="Yang H."/>
            <person name="Wang S."/>
            <person name="Zhao J."/>
            <person name="Liu C."/>
            <person name="Gao L."/>
            <person name="Xia E."/>
            <person name="Lu Y."/>
            <person name="Tai Y."/>
            <person name="She G."/>
            <person name="Sun J."/>
            <person name="Cao H."/>
            <person name="Tong W."/>
            <person name="Gao Q."/>
            <person name="Li Y."/>
            <person name="Deng W."/>
            <person name="Jiang X."/>
            <person name="Wang W."/>
            <person name="Chen Q."/>
            <person name="Zhang S."/>
            <person name="Li H."/>
            <person name="Wu J."/>
            <person name="Wang P."/>
            <person name="Li P."/>
            <person name="Shi C."/>
            <person name="Zheng F."/>
            <person name="Jian J."/>
            <person name="Huang B."/>
            <person name="Shan D."/>
            <person name="Shi M."/>
            <person name="Fang C."/>
            <person name="Yue Y."/>
            <person name="Li F."/>
            <person name="Li D."/>
            <person name="Wei S."/>
            <person name="Han B."/>
            <person name="Jiang C."/>
            <person name="Yin Y."/>
            <person name="Xia T."/>
            <person name="Zhang Z."/>
            <person name="Bennetzen J.L."/>
            <person name="Zhao S."/>
            <person name="Wan X."/>
        </authorList>
    </citation>
    <scope>NUCLEOTIDE SEQUENCE [LARGE SCALE GENOMIC DNA]</scope>
    <source>
        <strain evidence="3">cv. Shuchazao</strain>
        <tissue evidence="2">Leaf</tissue>
    </source>
</reference>
<dbReference type="Proteomes" id="UP000306102">
    <property type="component" value="Unassembled WGS sequence"/>
</dbReference>
<gene>
    <name evidence="2" type="ORF">TEA_005467</name>
</gene>
<dbReference type="PANTHER" id="PTHR36409:SF1">
    <property type="entry name" value="BLOC-1-RELATED COMPLEX SUBUNIT 5"/>
    <property type="match status" value="1"/>
</dbReference>
<evidence type="ECO:0000313" key="3">
    <source>
        <dbReference type="Proteomes" id="UP000306102"/>
    </source>
</evidence>
<organism evidence="2 3">
    <name type="scientific">Camellia sinensis var. sinensis</name>
    <name type="common">China tea</name>
    <dbReference type="NCBI Taxonomy" id="542762"/>
    <lineage>
        <taxon>Eukaryota</taxon>
        <taxon>Viridiplantae</taxon>
        <taxon>Streptophyta</taxon>
        <taxon>Embryophyta</taxon>
        <taxon>Tracheophyta</taxon>
        <taxon>Spermatophyta</taxon>
        <taxon>Magnoliopsida</taxon>
        <taxon>eudicotyledons</taxon>
        <taxon>Gunneridae</taxon>
        <taxon>Pentapetalae</taxon>
        <taxon>asterids</taxon>
        <taxon>Ericales</taxon>
        <taxon>Theaceae</taxon>
        <taxon>Camellia</taxon>
    </lineage>
</organism>
<name>A0A4S4E932_CAMSN</name>
<feature type="region of interest" description="Disordered" evidence="1">
    <location>
        <begin position="1"/>
        <end position="22"/>
    </location>
</feature>
<dbReference type="EMBL" id="SDRB02006421">
    <property type="protein sequence ID" value="THG12618.1"/>
    <property type="molecule type" value="Genomic_DNA"/>
</dbReference>
<evidence type="ECO:0000313" key="2">
    <source>
        <dbReference type="EMBL" id="THG12618.1"/>
    </source>
</evidence>
<comment type="caution">
    <text evidence="2">The sequence shown here is derived from an EMBL/GenBank/DDBJ whole genome shotgun (WGS) entry which is preliminary data.</text>
</comment>
<sequence>MGSSESTLSSSQRADDEISTVSSQSEAVDPLLEKLRSLKITLSEDCDIVLFSFQLPCLYLSGEVLSGFICLRRFLRLVEERSSCFLPGLVLVRDGWSLIAGQIGSRFLEIEDSRLKVMVRFIRSIERNLLEVVQDVGFEDGFIIDRKWNLTARIKVFNLSVPSTSLDICVRVLLVLTRIQCNEGISGRLGLTVKGDNSGIPNGVSNKGCSTLRWRFEAVMWIGGRRKRHVTIRGLSCVEKKATPILTAPLEEETSLTDILVRKPSSSSASVHALQVDLGELKGRLTEVISNCDSLCKRINAEGPESLRSSVKPFSVTSADLETSCRSHGKSVK</sequence>
<proteinExistence type="predicted"/>
<dbReference type="PANTHER" id="PTHR36409">
    <property type="entry name" value="EXPRESSED PROTEIN"/>
    <property type="match status" value="1"/>
</dbReference>